<evidence type="ECO:0000313" key="3">
    <source>
        <dbReference type="Proteomes" id="UP001530377"/>
    </source>
</evidence>
<organism evidence="2 3">
    <name type="scientific">Cyclostephanos tholiformis</name>
    <dbReference type="NCBI Taxonomy" id="382380"/>
    <lineage>
        <taxon>Eukaryota</taxon>
        <taxon>Sar</taxon>
        <taxon>Stramenopiles</taxon>
        <taxon>Ochrophyta</taxon>
        <taxon>Bacillariophyta</taxon>
        <taxon>Coscinodiscophyceae</taxon>
        <taxon>Thalassiosirophycidae</taxon>
        <taxon>Stephanodiscales</taxon>
        <taxon>Stephanodiscaceae</taxon>
        <taxon>Cyclostephanos</taxon>
    </lineage>
</organism>
<sequence>MAAGYITPKPTAGELIPMCPPPPALPHKALALTPTSSISRSFDDHDEEACSVLSIGNFLNDGTDRNSSFTRPQPPQRSYDAIRTTPVIWLKPRPSKYTPPSTPVDTCADQSMKRNASSQKIYLMSRNKKLKMTRTLSFSRAA</sequence>
<dbReference type="Proteomes" id="UP001530377">
    <property type="component" value="Unassembled WGS sequence"/>
</dbReference>
<feature type="region of interest" description="Disordered" evidence="1">
    <location>
        <begin position="61"/>
        <end position="117"/>
    </location>
</feature>
<accession>A0ABD3RGD6</accession>
<keyword evidence="3" id="KW-1185">Reference proteome</keyword>
<reference evidence="2 3" key="1">
    <citation type="submission" date="2024-10" db="EMBL/GenBank/DDBJ databases">
        <title>Updated reference genomes for cyclostephanoid diatoms.</title>
        <authorList>
            <person name="Roberts W.R."/>
            <person name="Alverson A.J."/>
        </authorList>
    </citation>
    <scope>NUCLEOTIDE SEQUENCE [LARGE SCALE GENOMIC DNA]</scope>
    <source>
        <strain evidence="2 3">AJA228-03</strain>
    </source>
</reference>
<dbReference type="EMBL" id="JALLPB020000789">
    <property type="protein sequence ID" value="KAL3806535.1"/>
    <property type="molecule type" value="Genomic_DNA"/>
</dbReference>
<name>A0ABD3RGD6_9STRA</name>
<gene>
    <name evidence="2" type="ORF">ACHAXA_001754</name>
</gene>
<comment type="caution">
    <text evidence="2">The sequence shown here is derived from an EMBL/GenBank/DDBJ whole genome shotgun (WGS) entry which is preliminary data.</text>
</comment>
<evidence type="ECO:0000313" key="2">
    <source>
        <dbReference type="EMBL" id="KAL3806535.1"/>
    </source>
</evidence>
<proteinExistence type="predicted"/>
<protein>
    <submittedName>
        <fullName evidence="2">Uncharacterized protein</fullName>
    </submittedName>
</protein>
<evidence type="ECO:0000256" key="1">
    <source>
        <dbReference type="SAM" id="MobiDB-lite"/>
    </source>
</evidence>
<dbReference type="AlphaFoldDB" id="A0ABD3RGD6"/>